<keyword evidence="3" id="KW-1185">Reference proteome</keyword>
<sequence length="128" mass="12842">MILWFTFYSAAIENEHVATSGIATHASDSGTAPHGNSSGTAPHGSGSGTAPHGSGSGTAPRSGALDCAAALISLQAAGCCPLQRCLPADEGARVMVATQPRRVGARFIRPRLLLTGLFANVAGSVVVT</sequence>
<feature type="compositionally biased region" description="Polar residues" evidence="1">
    <location>
        <begin position="26"/>
        <end position="40"/>
    </location>
</feature>
<dbReference type="EMBL" id="JAHQIW010007086">
    <property type="protein sequence ID" value="KAJ1372044.1"/>
    <property type="molecule type" value="Genomic_DNA"/>
</dbReference>
<evidence type="ECO:0000256" key="1">
    <source>
        <dbReference type="SAM" id="MobiDB-lite"/>
    </source>
</evidence>
<accession>A0AAD5RBS0</accession>
<protein>
    <submittedName>
        <fullName evidence="2">Uncharacterized protein</fullName>
    </submittedName>
</protein>
<organism evidence="2 3">
    <name type="scientific">Parelaphostrongylus tenuis</name>
    <name type="common">Meningeal worm</name>
    <dbReference type="NCBI Taxonomy" id="148309"/>
    <lineage>
        <taxon>Eukaryota</taxon>
        <taxon>Metazoa</taxon>
        <taxon>Ecdysozoa</taxon>
        <taxon>Nematoda</taxon>
        <taxon>Chromadorea</taxon>
        <taxon>Rhabditida</taxon>
        <taxon>Rhabditina</taxon>
        <taxon>Rhabditomorpha</taxon>
        <taxon>Strongyloidea</taxon>
        <taxon>Metastrongylidae</taxon>
        <taxon>Parelaphostrongylus</taxon>
    </lineage>
</organism>
<evidence type="ECO:0000313" key="2">
    <source>
        <dbReference type="EMBL" id="KAJ1372044.1"/>
    </source>
</evidence>
<dbReference type="Proteomes" id="UP001196413">
    <property type="component" value="Unassembled WGS sequence"/>
</dbReference>
<gene>
    <name evidence="2" type="ORF">KIN20_034102</name>
</gene>
<proteinExistence type="predicted"/>
<dbReference type="AlphaFoldDB" id="A0AAD5RBS0"/>
<name>A0AAD5RBS0_PARTN</name>
<reference evidence="2" key="1">
    <citation type="submission" date="2021-06" db="EMBL/GenBank/DDBJ databases">
        <title>Parelaphostrongylus tenuis whole genome reference sequence.</title>
        <authorList>
            <person name="Garwood T.J."/>
            <person name="Larsen P.A."/>
            <person name="Fountain-Jones N.M."/>
            <person name="Garbe J.R."/>
            <person name="Macchietto M.G."/>
            <person name="Kania S.A."/>
            <person name="Gerhold R.W."/>
            <person name="Richards J.E."/>
            <person name="Wolf T.M."/>
        </authorList>
    </citation>
    <scope>NUCLEOTIDE SEQUENCE</scope>
    <source>
        <strain evidence="2">MNPRO001-30</strain>
        <tissue evidence="2">Meninges</tissue>
    </source>
</reference>
<comment type="caution">
    <text evidence="2">The sequence shown here is derived from an EMBL/GenBank/DDBJ whole genome shotgun (WGS) entry which is preliminary data.</text>
</comment>
<feature type="region of interest" description="Disordered" evidence="1">
    <location>
        <begin position="24"/>
        <end position="60"/>
    </location>
</feature>
<evidence type="ECO:0000313" key="3">
    <source>
        <dbReference type="Proteomes" id="UP001196413"/>
    </source>
</evidence>